<dbReference type="AlphaFoldDB" id="A0A0A9ESM7"/>
<evidence type="ECO:0000256" key="1">
    <source>
        <dbReference type="SAM" id="Phobius"/>
    </source>
</evidence>
<reference evidence="2" key="2">
    <citation type="journal article" date="2015" name="Data Brief">
        <title>Shoot transcriptome of the giant reed, Arundo donax.</title>
        <authorList>
            <person name="Barrero R.A."/>
            <person name="Guerrero F.D."/>
            <person name="Moolhuijzen P."/>
            <person name="Goolsby J.A."/>
            <person name="Tidwell J."/>
            <person name="Bellgard S.E."/>
            <person name="Bellgard M.I."/>
        </authorList>
    </citation>
    <scope>NUCLEOTIDE SEQUENCE</scope>
    <source>
        <tissue evidence="2">Shoot tissue taken approximately 20 cm above the soil surface</tissue>
    </source>
</reference>
<keyword evidence="1" id="KW-0472">Membrane</keyword>
<dbReference type="EMBL" id="GBRH01197000">
    <property type="protein sequence ID" value="JAE00896.1"/>
    <property type="molecule type" value="Transcribed_RNA"/>
</dbReference>
<keyword evidence="1" id="KW-0812">Transmembrane</keyword>
<keyword evidence="1" id="KW-1133">Transmembrane helix</keyword>
<evidence type="ECO:0000313" key="2">
    <source>
        <dbReference type="EMBL" id="JAE00896.1"/>
    </source>
</evidence>
<name>A0A0A9ESM7_ARUDO</name>
<sequence length="71" mass="8327">MCSTRQHFLRISFFLYNIRAAVSLSFPYILLVCLWTLSGHHNLVCHKESRIKSHTKLTNKSIICTKIFVFL</sequence>
<proteinExistence type="predicted"/>
<organism evidence="2">
    <name type="scientific">Arundo donax</name>
    <name type="common">Giant reed</name>
    <name type="synonym">Donax arundinaceus</name>
    <dbReference type="NCBI Taxonomy" id="35708"/>
    <lineage>
        <taxon>Eukaryota</taxon>
        <taxon>Viridiplantae</taxon>
        <taxon>Streptophyta</taxon>
        <taxon>Embryophyta</taxon>
        <taxon>Tracheophyta</taxon>
        <taxon>Spermatophyta</taxon>
        <taxon>Magnoliopsida</taxon>
        <taxon>Liliopsida</taxon>
        <taxon>Poales</taxon>
        <taxon>Poaceae</taxon>
        <taxon>PACMAD clade</taxon>
        <taxon>Arundinoideae</taxon>
        <taxon>Arundineae</taxon>
        <taxon>Arundo</taxon>
    </lineage>
</organism>
<feature type="transmembrane region" description="Helical" evidence="1">
    <location>
        <begin position="12"/>
        <end position="37"/>
    </location>
</feature>
<accession>A0A0A9ESM7</accession>
<protein>
    <submittedName>
        <fullName evidence="2">Uncharacterized protein</fullName>
    </submittedName>
</protein>
<reference evidence="2" key="1">
    <citation type="submission" date="2014-09" db="EMBL/GenBank/DDBJ databases">
        <authorList>
            <person name="Magalhaes I.L.F."/>
            <person name="Oliveira U."/>
            <person name="Santos F.R."/>
            <person name="Vidigal T.H.D.A."/>
            <person name="Brescovit A.D."/>
            <person name="Santos A.J."/>
        </authorList>
    </citation>
    <scope>NUCLEOTIDE SEQUENCE</scope>
    <source>
        <tissue evidence="2">Shoot tissue taken approximately 20 cm above the soil surface</tissue>
    </source>
</reference>